<dbReference type="Proteomes" id="UP000183832">
    <property type="component" value="Unassembled WGS sequence"/>
</dbReference>
<evidence type="ECO:0000313" key="1">
    <source>
        <dbReference type="EMBL" id="CRK97234.1"/>
    </source>
</evidence>
<sequence length="25" mass="3134">MGKVRKSRSTMYRTRMQIMKTRFCH</sequence>
<dbReference type="EMBL" id="CVRI01000047">
    <property type="protein sequence ID" value="CRK97234.1"/>
    <property type="molecule type" value="Genomic_DNA"/>
</dbReference>
<reference evidence="1 2" key="1">
    <citation type="submission" date="2015-04" db="EMBL/GenBank/DDBJ databases">
        <authorList>
            <person name="Syromyatnikov M.Y."/>
            <person name="Popov V.N."/>
        </authorList>
    </citation>
    <scope>NUCLEOTIDE SEQUENCE [LARGE SCALE GENOMIC DNA]</scope>
</reference>
<keyword evidence="2" id="KW-1185">Reference proteome</keyword>
<dbReference type="AlphaFoldDB" id="A0A1J1IBW0"/>
<name>A0A1J1IBW0_9DIPT</name>
<evidence type="ECO:0000313" key="2">
    <source>
        <dbReference type="Proteomes" id="UP000183832"/>
    </source>
</evidence>
<gene>
    <name evidence="1" type="ORF">CLUMA_CG010630</name>
</gene>
<organism evidence="1 2">
    <name type="scientific">Clunio marinus</name>
    <dbReference type="NCBI Taxonomy" id="568069"/>
    <lineage>
        <taxon>Eukaryota</taxon>
        <taxon>Metazoa</taxon>
        <taxon>Ecdysozoa</taxon>
        <taxon>Arthropoda</taxon>
        <taxon>Hexapoda</taxon>
        <taxon>Insecta</taxon>
        <taxon>Pterygota</taxon>
        <taxon>Neoptera</taxon>
        <taxon>Endopterygota</taxon>
        <taxon>Diptera</taxon>
        <taxon>Nematocera</taxon>
        <taxon>Chironomoidea</taxon>
        <taxon>Chironomidae</taxon>
        <taxon>Clunio</taxon>
    </lineage>
</organism>
<protein>
    <submittedName>
        <fullName evidence="1">CLUMA_CG010630, isoform A</fullName>
    </submittedName>
</protein>
<accession>A0A1J1IBW0</accession>
<proteinExistence type="predicted"/>